<dbReference type="RefSeq" id="WP_110311108.1">
    <property type="nucleotide sequence ID" value="NZ_QICL01000015.1"/>
</dbReference>
<dbReference type="PANTHER" id="PTHR44119">
    <property type="entry name" value="MAGNESIUM-CHELATASE SUBUNIT CHLH, CHLOROPLASTIC"/>
    <property type="match status" value="1"/>
</dbReference>
<evidence type="ECO:0000259" key="3">
    <source>
        <dbReference type="Pfam" id="PF02514"/>
    </source>
</evidence>
<organism evidence="4 5">
    <name type="scientific">Dysgonomonas alginatilytica</name>
    <dbReference type="NCBI Taxonomy" id="1605892"/>
    <lineage>
        <taxon>Bacteria</taxon>
        <taxon>Pseudomonadati</taxon>
        <taxon>Bacteroidota</taxon>
        <taxon>Bacteroidia</taxon>
        <taxon>Bacteroidales</taxon>
        <taxon>Dysgonomonadaceae</taxon>
        <taxon>Dysgonomonas</taxon>
    </lineage>
</organism>
<dbReference type="Pfam" id="PF02514">
    <property type="entry name" value="CobN-Mg_chel"/>
    <property type="match status" value="1"/>
</dbReference>
<sequence>MNKTKIIIILAAILVIAAGCVAWAKLASTTKIALVNFQQFQSTSFIKSNTDNFIKYEDVSLEELDKLGDYDFVLGFGMGMKATAEQRAQIQAAADKGVPVYIYAATNPENAICNLDSIQKEQVSAYIGNGNKKNYQSLARYIRQDIDKKTFFVTPPDSLVEIADDVLYHLDENMSFKTVAEYEAYLKKLNIFKEGAPKVAVVGGLNDPFSGNRDNIDSMIVSFQNAGTNIYPVSSGMKRLDFLKEINPDAVIYFAHGRLAMGQADAAVEWLKEKNIPIFSPLSILQTKDEWMNDPMGMFGGFMSQSVVMPELDGAIYPYVINAQEIDKDGVYVFKAIPDRLKSFTQIVSNFISLKHKSNADKKISIYFFKGAGQETLTAQGLETMPSLYNVLLRLKAEGYKVDNLPATEKEFEKLLMTQGEVLSPYAEGAFDSFLNNGKPALIEKSQYESWINQSLSKELYAEVVNTYGEAPGAYMSVQKDNKSYLAVARIQLGNIALLPQPMAGLGGDVFAIVHGAKSPPPHTYIGAYLWSQYEFKADAMLHFGTHGSLEFTPQKQVALGSNDWPDRLVGTIPHFYYYTIGNVGESMMAKRRSYATTISYLTPAFMESNTRSQFKTLQEKIRDYYKTDEARQPQASLMVKKIAVEMGLHRDLRLDSVLTKPYSTEDIERIENFAEEISNEKMNGHLYTMGVPYTPEKILSSVMAMSADPIAYSLAALDRQRGKVTEVQLKNKAFFTQHYLEPAKTLVRQILGGKAVNNALICSVAGLTEDDLTEAKTILNPPRRGMMGGGSSSTQKPAAMGGKPTAAKPSGGHPSSIPKDGNKPANMGADKPSHPQNADTAKQSKPATASMGGKDKPKTPEYTKEQKDRARAISEIERTINNITAYKTGLEQSPELEMKAIINAFAGGYIAPSSGGDAVANPNAVPTGRNLYAINAEATPSEVAWDKGMALVNATLDQYKKEHGEYPRKVSYTFWSSEFIESEGATIAQALYMLGVEPVRDAFGRVSDLQLIPTETLGRPRIDVVVQTSGQFRDLAASRLSLITRAVEMAASAKNDKYDNLVSKSTVEIERQLVEQGISPKDARAMSTQRVFGGINGMYGTGIQGMVTSGDKWESEKEIADTYINNMGAVYGGEKEWGEFKAGLLRAVLHNTDVIVQPRQNNTWGALSLDHVYEFMGGMNLAVRDVTGKDPDAYFADYRNRNNVKMQDLKEAIGVEARSTIFNPEYVKEVMKGGSSSASQITEVVTNTYGWNVMKPNVIDNEMWDQIYDVYVKDKMNLGTQEFFKKENPAALQEITAVMMETARKGMWKATDQQLNDVAKLHTDLVKEFGSTGSGFSGSNGKLQDFISKKVSADDAKVYNQQLQNMKTANASSDAAKNGMVLKKDQVAGQGEQGEKNSLNGIIIVGVVLVVFVILLIVLKKKRKSSK</sequence>
<accession>A0A2V3PMK1</accession>
<proteinExistence type="predicted"/>
<dbReference type="InterPro" id="IPR003672">
    <property type="entry name" value="CobN/Mg_chltase"/>
</dbReference>
<comment type="caution">
    <text evidence="4">The sequence shown here is derived from an EMBL/GenBank/DDBJ whole genome shotgun (WGS) entry which is preliminary data.</text>
</comment>
<dbReference type="Proteomes" id="UP000247973">
    <property type="component" value="Unassembled WGS sequence"/>
</dbReference>
<dbReference type="PROSITE" id="PS51257">
    <property type="entry name" value="PROKAR_LIPOPROTEIN"/>
    <property type="match status" value="1"/>
</dbReference>
<dbReference type="EMBL" id="QICL01000015">
    <property type="protein sequence ID" value="PXV63200.1"/>
    <property type="molecule type" value="Genomic_DNA"/>
</dbReference>
<keyword evidence="2" id="KW-0812">Transmembrane</keyword>
<feature type="transmembrane region" description="Helical" evidence="2">
    <location>
        <begin position="1400"/>
        <end position="1420"/>
    </location>
</feature>
<evidence type="ECO:0000256" key="1">
    <source>
        <dbReference type="SAM" id="MobiDB-lite"/>
    </source>
</evidence>
<dbReference type="CDD" id="cd10150">
    <property type="entry name" value="CobN_like"/>
    <property type="match status" value="1"/>
</dbReference>
<evidence type="ECO:0000256" key="2">
    <source>
        <dbReference type="SAM" id="Phobius"/>
    </source>
</evidence>
<feature type="domain" description="CobN/magnesium chelatase" evidence="3">
    <location>
        <begin position="125"/>
        <end position="1316"/>
    </location>
</feature>
<keyword evidence="2" id="KW-1133">Transmembrane helix</keyword>
<evidence type="ECO:0000313" key="4">
    <source>
        <dbReference type="EMBL" id="PXV63200.1"/>
    </source>
</evidence>
<feature type="region of interest" description="Disordered" evidence="1">
    <location>
        <begin position="779"/>
        <end position="870"/>
    </location>
</feature>
<dbReference type="PANTHER" id="PTHR44119:SF1">
    <property type="entry name" value="MAGNESIUM-CHELATASE SUBUNIT CHLH, CHLOROPLASTIC"/>
    <property type="match status" value="1"/>
</dbReference>
<name>A0A2V3PMK1_9BACT</name>
<gene>
    <name evidence="4" type="ORF">CLV62_11583</name>
</gene>
<keyword evidence="5" id="KW-1185">Reference proteome</keyword>
<reference evidence="4 5" key="1">
    <citation type="submission" date="2018-03" db="EMBL/GenBank/DDBJ databases">
        <title>Genomic Encyclopedia of Archaeal and Bacterial Type Strains, Phase II (KMG-II): from individual species to whole genera.</title>
        <authorList>
            <person name="Goeker M."/>
        </authorList>
    </citation>
    <scope>NUCLEOTIDE SEQUENCE [LARGE SCALE GENOMIC DNA]</scope>
    <source>
        <strain evidence="4 5">DSM 100214</strain>
    </source>
</reference>
<protein>
    <submittedName>
        <fullName evidence="4">Cobaltochelatase CobN</fullName>
    </submittedName>
</protein>
<keyword evidence="2" id="KW-0472">Membrane</keyword>
<dbReference type="OrthoDB" id="9757976at2"/>
<feature type="compositionally biased region" description="Basic and acidic residues" evidence="1">
    <location>
        <begin position="854"/>
        <end position="870"/>
    </location>
</feature>
<evidence type="ECO:0000313" key="5">
    <source>
        <dbReference type="Proteomes" id="UP000247973"/>
    </source>
</evidence>
<feature type="compositionally biased region" description="Polar residues" evidence="1">
    <location>
        <begin position="835"/>
        <end position="848"/>
    </location>
</feature>